<accession>A0A2S9IPX2</accession>
<dbReference type="InterPro" id="IPR045214">
    <property type="entry name" value="Surf1/Surf4"/>
</dbReference>
<keyword evidence="5 6" id="KW-0472">Membrane</keyword>
<keyword evidence="8" id="KW-1185">Reference proteome</keyword>
<evidence type="ECO:0000256" key="5">
    <source>
        <dbReference type="ARBA" id="ARBA00023136"/>
    </source>
</evidence>
<dbReference type="Pfam" id="PF02104">
    <property type="entry name" value="SURF1"/>
    <property type="match status" value="1"/>
</dbReference>
<evidence type="ECO:0000256" key="6">
    <source>
        <dbReference type="RuleBase" id="RU363076"/>
    </source>
</evidence>
<comment type="subcellular location">
    <subcellularLocation>
        <location evidence="6">Cell membrane</location>
        <topology evidence="6">Multi-pass membrane protein</topology>
    </subcellularLocation>
    <subcellularLocation>
        <location evidence="1">Membrane</location>
    </subcellularLocation>
</comment>
<proteinExistence type="inferred from homology"/>
<keyword evidence="6" id="KW-1003">Cell membrane</keyword>
<evidence type="ECO:0000256" key="4">
    <source>
        <dbReference type="ARBA" id="ARBA00022989"/>
    </source>
</evidence>
<reference evidence="7 8" key="1">
    <citation type="submission" date="2018-02" db="EMBL/GenBank/DDBJ databases">
        <title>The draft genome of Phyllobacterium sp. 1N-3.</title>
        <authorList>
            <person name="Liu L."/>
            <person name="Li L."/>
            <person name="Zhang X."/>
            <person name="Wang T."/>
            <person name="Liang L."/>
        </authorList>
    </citation>
    <scope>NUCLEOTIDE SEQUENCE [LARGE SCALE GENOMIC DNA]</scope>
    <source>
        <strain evidence="7 8">1N-3</strain>
    </source>
</reference>
<feature type="transmembrane region" description="Helical" evidence="6">
    <location>
        <begin position="226"/>
        <end position="246"/>
    </location>
</feature>
<dbReference type="PANTHER" id="PTHR23427:SF2">
    <property type="entry name" value="SURFEIT LOCUS PROTEIN 1"/>
    <property type="match status" value="1"/>
</dbReference>
<keyword evidence="3 6" id="KW-0812">Transmembrane</keyword>
<feature type="transmembrane region" description="Helical" evidence="6">
    <location>
        <begin position="24"/>
        <end position="43"/>
    </location>
</feature>
<evidence type="ECO:0000313" key="8">
    <source>
        <dbReference type="Proteomes" id="UP000239434"/>
    </source>
</evidence>
<evidence type="ECO:0000256" key="1">
    <source>
        <dbReference type="ARBA" id="ARBA00004370"/>
    </source>
</evidence>
<name>A0A2S9IPX2_9HYPH</name>
<keyword evidence="4 6" id="KW-1133">Transmembrane helix</keyword>
<gene>
    <name evidence="7" type="ORF">C5748_15905</name>
</gene>
<dbReference type="EMBL" id="PVBR01000011">
    <property type="protein sequence ID" value="PRD42579.1"/>
    <property type="molecule type" value="Genomic_DNA"/>
</dbReference>
<dbReference type="AlphaFoldDB" id="A0A2S9IPX2"/>
<dbReference type="InterPro" id="IPR002994">
    <property type="entry name" value="Surf1/Shy1"/>
</dbReference>
<protein>
    <recommendedName>
        <fullName evidence="6">SURF1-like protein</fullName>
    </recommendedName>
</protein>
<dbReference type="CDD" id="cd06662">
    <property type="entry name" value="SURF1"/>
    <property type="match status" value="1"/>
</dbReference>
<organism evidence="7 8">
    <name type="scientific">Phyllobacterium phragmitis</name>
    <dbReference type="NCBI Taxonomy" id="2670329"/>
    <lineage>
        <taxon>Bacteria</taxon>
        <taxon>Pseudomonadati</taxon>
        <taxon>Pseudomonadota</taxon>
        <taxon>Alphaproteobacteria</taxon>
        <taxon>Hyphomicrobiales</taxon>
        <taxon>Phyllobacteriaceae</taxon>
        <taxon>Phyllobacterium</taxon>
    </lineage>
</organism>
<comment type="caution">
    <text evidence="7">The sequence shown here is derived from an EMBL/GenBank/DDBJ whole genome shotgun (WGS) entry which is preliminary data.</text>
</comment>
<evidence type="ECO:0000313" key="7">
    <source>
        <dbReference type="EMBL" id="PRD42579.1"/>
    </source>
</evidence>
<dbReference type="PROSITE" id="PS50895">
    <property type="entry name" value="SURF1"/>
    <property type="match status" value="1"/>
</dbReference>
<dbReference type="Proteomes" id="UP000239434">
    <property type="component" value="Unassembled WGS sequence"/>
</dbReference>
<evidence type="ECO:0000256" key="3">
    <source>
        <dbReference type="ARBA" id="ARBA00022692"/>
    </source>
</evidence>
<sequence length="250" mass="27402">MAVDRASTGGAGEETPGRTRRSRWFMTVAMLFMTVVFFALGTWQIQRLFWKLDLIARVEARVHAAPVPAPAPSDWAGITTERDEYRHVTASGRFDYDKHVLVQAVTGLGAGFWVMTPLHQPDGATILVNRGFVPTDRRDRASRAAGEVAGHVTISGLLRMSEPGGAFLRSNDPKNGRWYSRDVAAIAAAKNLHDVAPYFIDADATTNPDGLPVGGLTVVRFRNTHLVYAITWYLLALMSTGAAYAFRKVA</sequence>
<dbReference type="GO" id="GO:0005886">
    <property type="term" value="C:plasma membrane"/>
    <property type="evidence" value="ECO:0007669"/>
    <property type="project" value="UniProtKB-SubCell"/>
</dbReference>
<comment type="similarity">
    <text evidence="2 6">Belongs to the SURF1 family.</text>
</comment>
<dbReference type="PANTHER" id="PTHR23427">
    <property type="entry name" value="SURFEIT LOCUS PROTEIN"/>
    <property type="match status" value="1"/>
</dbReference>
<evidence type="ECO:0000256" key="2">
    <source>
        <dbReference type="ARBA" id="ARBA00007165"/>
    </source>
</evidence>